<keyword evidence="1" id="KW-0175">Coiled coil</keyword>
<dbReference type="AlphaFoldDB" id="A0A498CDK1"/>
<evidence type="ECO:0000313" key="4">
    <source>
        <dbReference type="EMBL" id="RLK53107.1"/>
    </source>
</evidence>
<dbReference type="EMBL" id="RCDC01000005">
    <property type="protein sequence ID" value="RLK53107.1"/>
    <property type="molecule type" value="Genomic_DNA"/>
</dbReference>
<feature type="domain" description="DUF4349" evidence="3">
    <location>
        <begin position="62"/>
        <end position="265"/>
    </location>
</feature>
<reference evidence="4 5" key="1">
    <citation type="submission" date="2018-10" db="EMBL/GenBank/DDBJ databases">
        <title>Comparative analysis of microorganisms from saline springs in Andes Mountain Range, Colombia.</title>
        <authorList>
            <person name="Rubin E."/>
        </authorList>
    </citation>
    <scope>NUCLEOTIDE SEQUENCE [LARGE SCALE GENOMIC DNA]</scope>
    <source>
        <strain evidence="4 5">USBA GBX 843</strain>
    </source>
</reference>
<evidence type="ECO:0000259" key="3">
    <source>
        <dbReference type="Pfam" id="PF14257"/>
    </source>
</evidence>
<name>A0A498CDK1_9GAMM</name>
<dbReference type="Proteomes" id="UP000274786">
    <property type="component" value="Unassembled WGS sequence"/>
</dbReference>
<protein>
    <submittedName>
        <fullName evidence="4">Uncharacterized protein DUF4349</fullName>
    </submittedName>
</protein>
<dbReference type="Pfam" id="PF14257">
    <property type="entry name" value="DUF4349"/>
    <property type="match status" value="1"/>
</dbReference>
<gene>
    <name evidence="4" type="ORF">BCL79_2397</name>
</gene>
<evidence type="ECO:0000256" key="2">
    <source>
        <dbReference type="SAM" id="Phobius"/>
    </source>
</evidence>
<keyword evidence="2" id="KW-0812">Transmembrane</keyword>
<accession>A0A498CDK1</accession>
<evidence type="ECO:0000313" key="5">
    <source>
        <dbReference type="Proteomes" id="UP000274786"/>
    </source>
</evidence>
<feature type="transmembrane region" description="Helical" evidence="2">
    <location>
        <begin position="244"/>
        <end position="270"/>
    </location>
</feature>
<keyword evidence="2" id="KW-0472">Membrane</keyword>
<proteinExistence type="predicted"/>
<evidence type="ECO:0000256" key="1">
    <source>
        <dbReference type="SAM" id="Coils"/>
    </source>
</evidence>
<sequence>MRREDRRIDWSCTVTGWTGRARAGLAGMLLLGLVACGRSGPNYAADAAAGAVASPEGAFLAYEHDIRIQLDAKRISERVKAVSAACQSNRFGDCAVLQVGEEGGETRSGSIRVRIAPKGVEPIIALAGEGGDVASRNTHAEDLAQQVADTALTQTRLQKEHAQLQAYQQRSDMKVADLLAVSQRMAEIEAGLEQANKEAAQQRRRIDTQLVTLHFEGPAGQRSRSDIGKAFSEFGSIFTTSIAFVIRAVAALLPVGVVAWAVGAVGLALWRRRKRRKAAAAAR</sequence>
<feature type="coiled-coil region" evidence="1">
    <location>
        <begin position="178"/>
        <end position="212"/>
    </location>
</feature>
<organism evidence="4 5">
    <name type="scientific">Stenotrophomonas rhizophila</name>
    <dbReference type="NCBI Taxonomy" id="216778"/>
    <lineage>
        <taxon>Bacteria</taxon>
        <taxon>Pseudomonadati</taxon>
        <taxon>Pseudomonadota</taxon>
        <taxon>Gammaproteobacteria</taxon>
        <taxon>Lysobacterales</taxon>
        <taxon>Lysobacteraceae</taxon>
        <taxon>Stenotrophomonas</taxon>
    </lineage>
</organism>
<comment type="caution">
    <text evidence="4">The sequence shown here is derived from an EMBL/GenBank/DDBJ whole genome shotgun (WGS) entry which is preliminary data.</text>
</comment>
<dbReference type="InterPro" id="IPR025645">
    <property type="entry name" value="DUF4349"/>
</dbReference>
<keyword evidence="2" id="KW-1133">Transmembrane helix</keyword>